<evidence type="ECO:0000313" key="1">
    <source>
        <dbReference type="EMBL" id="GKX68886.1"/>
    </source>
</evidence>
<comment type="caution">
    <text evidence="1">The sequence shown here is derived from an EMBL/GenBank/DDBJ whole genome shotgun (WGS) entry which is preliminary data.</text>
</comment>
<evidence type="ECO:0000313" key="2">
    <source>
        <dbReference type="Proteomes" id="UP001058074"/>
    </source>
</evidence>
<dbReference type="Proteomes" id="UP001058074">
    <property type="component" value="Unassembled WGS sequence"/>
</dbReference>
<name>A0ACB5RII0_9CLOT</name>
<reference evidence="1" key="1">
    <citation type="journal article" date="2025" name="Int. J. Syst. Evol. Microbiol.">
        <title>Inconstantimicrobium mannanitabidum sp. nov., a novel member of the family Clostridiaceae isolated from anoxic soil under the treatment of reductive soil disinfestation.</title>
        <authorList>
            <person name="Ueki A."/>
            <person name="Tonouchi A."/>
            <person name="Honma S."/>
            <person name="Kaku N."/>
            <person name="Ueki K."/>
        </authorList>
    </citation>
    <scope>NUCLEOTIDE SEQUENCE</scope>
    <source>
        <strain evidence="1">TW13</strain>
    </source>
</reference>
<protein>
    <submittedName>
        <fullName evidence="1">Uncharacterized protein</fullName>
    </submittedName>
</protein>
<organism evidence="1 2">
    <name type="scientific">Inconstantimicrobium mannanitabidum</name>
    <dbReference type="NCBI Taxonomy" id="1604901"/>
    <lineage>
        <taxon>Bacteria</taxon>
        <taxon>Bacillati</taxon>
        <taxon>Bacillota</taxon>
        <taxon>Clostridia</taxon>
        <taxon>Eubacteriales</taxon>
        <taxon>Clostridiaceae</taxon>
        <taxon>Inconstantimicrobium</taxon>
    </lineage>
</organism>
<gene>
    <name evidence="1" type="ORF">rsdtw13_41440</name>
</gene>
<accession>A0ACB5RII0</accession>
<dbReference type="EMBL" id="BROD01000001">
    <property type="protein sequence ID" value="GKX68886.1"/>
    <property type="molecule type" value="Genomic_DNA"/>
</dbReference>
<sequence length="424" mass="49381">MKNEDKKLYERAMKLYGDGNIDKALQICEKAISYNMKNSAAINLKGLLLYMKGELKAATDTWKVNRDFNDNSISKGYLRDSKQDENRLIAYKQALELIKELKIREALDKLYFCTESDFNLINVYNALAYCYIKTGDFVKAEQCINKVLSVSKDNQAAMDNKKLLSEFNVEKSSGKAKKILVILVATLLLVTVIWRSYEPIMKYINETVKINNKQEAVSKKDKKEEPNNKIKQDDAKSKNNENKSEENPLNSNVFDTKKLLSFIDSKDYNQINNTIENINKDSLDINHRNAYDKAYSLMQNDGVESFYKQGTTYYKSKDFEKANSEFLKAYKYSSQTYLRQHVQYMLANSFEKLNDIENGCKYYEEYVNENRENAQKDYMEESLYKLAILLKSTEKEKSIKYAKELVKQYPNSIYNNSAIKEILK</sequence>
<proteinExistence type="predicted"/>
<keyword evidence="2" id="KW-1185">Reference proteome</keyword>